<keyword evidence="3" id="KW-0479">Metal-binding</keyword>
<feature type="domain" description="VOC" evidence="9">
    <location>
        <begin position="14"/>
        <end position="131"/>
    </location>
</feature>
<dbReference type="GO" id="GO:0051213">
    <property type="term" value="F:dioxygenase activity"/>
    <property type="evidence" value="ECO:0007669"/>
    <property type="project" value="UniProtKB-KW"/>
</dbReference>
<name>A0A2K2FY82_9SPHN</name>
<dbReference type="InterPro" id="IPR037523">
    <property type="entry name" value="VOC_core"/>
</dbReference>
<dbReference type="GO" id="GO:0008198">
    <property type="term" value="F:ferrous iron binding"/>
    <property type="evidence" value="ECO:0007669"/>
    <property type="project" value="InterPro"/>
</dbReference>
<dbReference type="RefSeq" id="WP_103097048.1">
    <property type="nucleotide sequence ID" value="NZ_LYMM01000044.1"/>
</dbReference>
<dbReference type="Gene3D" id="3.10.180.10">
    <property type="entry name" value="2,3-Dihydroxybiphenyl 1,2-Dioxygenase, domain 1"/>
    <property type="match status" value="1"/>
</dbReference>
<evidence type="ECO:0000256" key="8">
    <source>
        <dbReference type="RuleBase" id="RU000683"/>
    </source>
</evidence>
<dbReference type="InterPro" id="IPR000486">
    <property type="entry name" value="Xdiol_ring_cleave_dOase_1/2"/>
</dbReference>
<dbReference type="Pfam" id="PF00903">
    <property type="entry name" value="Glyoxalase"/>
    <property type="match status" value="1"/>
</dbReference>
<accession>A0A2K2FY82</accession>
<keyword evidence="7 8" id="KW-0408">Iron</keyword>
<comment type="cofactor">
    <cofactor evidence="1 8">
        <name>Fe(2+)</name>
        <dbReference type="ChEBI" id="CHEBI:29033"/>
    </cofactor>
</comment>
<reference evidence="10 11" key="1">
    <citation type="submission" date="2016-05" db="EMBL/GenBank/DDBJ databases">
        <title>Complete genome sequence of Novosphingobium guangzhouense SA925(T).</title>
        <authorList>
            <person name="Sha S."/>
        </authorList>
    </citation>
    <scope>NUCLEOTIDE SEQUENCE [LARGE SCALE GENOMIC DNA]</scope>
    <source>
        <strain evidence="10 11">SA925</strain>
    </source>
</reference>
<comment type="caution">
    <text evidence="10">The sequence shown here is derived from an EMBL/GenBank/DDBJ whole genome shotgun (WGS) entry which is preliminary data.</text>
</comment>
<dbReference type="SUPFAM" id="SSF54593">
    <property type="entry name" value="Glyoxalase/Bleomycin resistance protein/Dihydroxybiphenyl dioxygenase"/>
    <property type="match status" value="1"/>
</dbReference>
<evidence type="ECO:0000256" key="7">
    <source>
        <dbReference type="ARBA" id="ARBA00023004"/>
    </source>
</evidence>
<dbReference type="PROSITE" id="PS00082">
    <property type="entry name" value="EXTRADIOL_DIOXYGENAS"/>
    <property type="match status" value="1"/>
</dbReference>
<evidence type="ECO:0000313" key="11">
    <source>
        <dbReference type="Proteomes" id="UP000236327"/>
    </source>
</evidence>
<sequence>MKVQTDSDSLKPSYIAHFVIRTSRFAQTLRWYKDVLDAREVYRQPGLCFLTFDEEHHRVAIAEEADLRDFDETVAGIDHIALTMKSIAQLADFYERAKSKGILPFWCINHGPTTSLYYKDPNGSRIEFQCDQVSYPGGAAAFFESDEFARNPLGIEFDPEALFSRVRAGEAPEVILARADSLPR</sequence>
<evidence type="ECO:0000313" key="10">
    <source>
        <dbReference type="EMBL" id="PNU03746.1"/>
    </source>
</evidence>
<dbReference type="OrthoDB" id="5243302at2"/>
<dbReference type="PROSITE" id="PS51819">
    <property type="entry name" value="VOC"/>
    <property type="match status" value="1"/>
</dbReference>
<gene>
    <name evidence="10" type="ORF">A8V01_22580</name>
</gene>
<comment type="similarity">
    <text evidence="2 8">Belongs to the extradiol ring-cleavage dioxygenase family.</text>
</comment>
<dbReference type="InterPro" id="IPR004360">
    <property type="entry name" value="Glyas_Fos-R_dOase_dom"/>
</dbReference>
<keyword evidence="6 8" id="KW-0560">Oxidoreductase</keyword>
<proteinExistence type="inferred from homology"/>
<evidence type="ECO:0000256" key="5">
    <source>
        <dbReference type="ARBA" id="ARBA00022964"/>
    </source>
</evidence>
<evidence type="ECO:0000256" key="6">
    <source>
        <dbReference type="ARBA" id="ARBA00023002"/>
    </source>
</evidence>
<evidence type="ECO:0000256" key="4">
    <source>
        <dbReference type="ARBA" id="ARBA00022797"/>
    </source>
</evidence>
<protein>
    <submittedName>
        <fullName evidence="10">Biphenyl 2,3-dioxygenase</fullName>
    </submittedName>
</protein>
<evidence type="ECO:0000259" key="9">
    <source>
        <dbReference type="PROSITE" id="PS51819"/>
    </source>
</evidence>
<dbReference type="AlphaFoldDB" id="A0A2K2FY82"/>
<dbReference type="EMBL" id="LYMM01000044">
    <property type="protein sequence ID" value="PNU03746.1"/>
    <property type="molecule type" value="Genomic_DNA"/>
</dbReference>
<dbReference type="Proteomes" id="UP000236327">
    <property type="component" value="Unassembled WGS sequence"/>
</dbReference>
<organism evidence="10 11">
    <name type="scientific">Novosphingobium guangzhouense</name>
    <dbReference type="NCBI Taxonomy" id="1850347"/>
    <lineage>
        <taxon>Bacteria</taxon>
        <taxon>Pseudomonadati</taxon>
        <taxon>Pseudomonadota</taxon>
        <taxon>Alphaproteobacteria</taxon>
        <taxon>Sphingomonadales</taxon>
        <taxon>Sphingomonadaceae</taxon>
        <taxon>Novosphingobium</taxon>
    </lineage>
</organism>
<evidence type="ECO:0000256" key="2">
    <source>
        <dbReference type="ARBA" id="ARBA00008784"/>
    </source>
</evidence>
<evidence type="ECO:0000256" key="3">
    <source>
        <dbReference type="ARBA" id="ARBA00022723"/>
    </source>
</evidence>
<keyword evidence="4 8" id="KW-0058">Aromatic hydrocarbons catabolism</keyword>
<keyword evidence="5 8" id="KW-0223">Dioxygenase</keyword>
<evidence type="ECO:0000256" key="1">
    <source>
        <dbReference type="ARBA" id="ARBA00001954"/>
    </source>
</evidence>
<keyword evidence="11" id="KW-1185">Reference proteome</keyword>
<dbReference type="InterPro" id="IPR029068">
    <property type="entry name" value="Glyas_Bleomycin-R_OHBP_Dase"/>
</dbReference>